<dbReference type="EMBL" id="AP014961">
    <property type="protein sequence ID" value="BAS92709.1"/>
    <property type="molecule type" value="Genomic_DNA"/>
</dbReference>
<evidence type="ECO:0000313" key="3">
    <source>
        <dbReference type="Proteomes" id="UP000059680"/>
    </source>
</evidence>
<feature type="compositionally biased region" description="Basic and acidic residues" evidence="1">
    <location>
        <begin position="182"/>
        <end position="197"/>
    </location>
</feature>
<reference evidence="3" key="1">
    <citation type="journal article" date="2005" name="Nature">
        <title>The map-based sequence of the rice genome.</title>
        <authorList>
            <consortium name="International rice genome sequencing project (IRGSP)"/>
            <person name="Matsumoto T."/>
            <person name="Wu J."/>
            <person name="Kanamori H."/>
            <person name="Katayose Y."/>
            <person name="Fujisawa M."/>
            <person name="Namiki N."/>
            <person name="Mizuno H."/>
            <person name="Yamamoto K."/>
            <person name="Antonio B.A."/>
            <person name="Baba T."/>
            <person name="Sakata K."/>
            <person name="Nagamura Y."/>
            <person name="Aoki H."/>
            <person name="Arikawa K."/>
            <person name="Arita K."/>
            <person name="Bito T."/>
            <person name="Chiden Y."/>
            <person name="Fujitsuka N."/>
            <person name="Fukunaka R."/>
            <person name="Hamada M."/>
            <person name="Harada C."/>
            <person name="Hayashi A."/>
            <person name="Hijishita S."/>
            <person name="Honda M."/>
            <person name="Hosokawa S."/>
            <person name="Ichikawa Y."/>
            <person name="Idonuma A."/>
            <person name="Iijima M."/>
            <person name="Ikeda M."/>
            <person name="Ikeno M."/>
            <person name="Ito K."/>
            <person name="Ito S."/>
            <person name="Ito T."/>
            <person name="Ito Y."/>
            <person name="Ito Y."/>
            <person name="Iwabuchi A."/>
            <person name="Kamiya K."/>
            <person name="Karasawa W."/>
            <person name="Kurita K."/>
            <person name="Katagiri S."/>
            <person name="Kikuta A."/>
            <person name="Kobayashi H."/>
            <person name="Kobayashi N."/>
            <person name="Machita K."/>
            <person name="Maehara T."/>
            <person name="Masukawa M."/>
            <person name="Mizubayashi T."/>
            <person name="Mukai Y."/>
            <person name="Nagasaki H."/>
            <person name="Nagata Y."/>
            <person name="Naito S."/>
            <person name="Nakashima M."/>
            <person name="Nakama Y."/>
            <person name="Nakamichi Y."/>
            <person name="Nakamura M."/>
            <person name="Meguro A."/>
            <person name="Negishi M."/>
            <person name="Ohta I."/>
            <person name="Ohta T."/>
            <person name="Okamoto M."/>
            <person name="Ono N."/>
            <person name="Saji S."/>
            <person name="Sakaguchi M."/>
            <person name="Sakai K."/>
            <person name="Shibata M."/>
            <person name="Shimokawa T."/>
            <person name="Song J."/>
            <person name="Takazaki Y."/>
            <person name="Terasawa K."/>
            <person name="Tsugane M."/>
            <person name="Tsuji K."/>
            <person name="Ueda S."/>
            <person name="Waki K."/>
            <person name="Yamagata H."/>
            <person name="Yamamoto M."/>
            <person name="Yamamoto S."/>
            <person name="Yamane H."/>
            <person name="Yoshiki S."/>
            <person name="Yoshihara R."/>
            <person name="Yukawa K."/>
            <person name="Zhong H."/>
            <person name="Yano M."/>
            <person name="Yuan Q."/>
            <person name="Ouyang S."/>
            <person name="Liu J."/>
            <person name="Jones K.M."/>
            <person name="Gansberger K."/>
            <person name="Moffat K."/>
            <person name="Hill J."/>
            <person name="Bera J."/>
            <person name="Fadrosh D."/>
            <person name="Jin S."/>
            <person name="Johri S."/>
            <person name="Kim M."/>
            <person name="Overton L."/>
            <person name="Reardon M."/>
            <person name="Tsitrin T."/>
            <person name="Vuong H."/>
            <person name="Weaver B."/>
            <person name="Ciecko A."/>
            <person name="Tallon L."/>
            <person name="Jackson J."/>
            <person name="Pai G."/>
            <person name="Aken S.V."/>
            <person name="Utterback T."/>
            <person name="Reidmuller S."/>
            <person name="Feldblyum T."/>
            <person name="Hsiao J."/>
            <person name="Zismann V."/>
            <person name="Iobst S."/>
            <person name="de Vazeille A.R."/>
            <person name="Buell C.R."/>
            <person name="Ying K."/>
            <person name="Li Y."/>
            <person name="Lu T."/>
            <person name="Huang Y."/>
            <person name="Zhao Q."/>
            <person name="Feng Q."/>
            <person name="Zhang L."/>
            <person name="Zhu J."/>
            <person name="Weng Q."/>
            <person name="Mu J."/>
            <person name="Lu Y."/>
            <person name="Fan D."/>
            <person name="Liu Y."/>
            <person name="Guan J."/>
            <person name="Zhang Y."/>
            <person name="Yu S."/>
            <person name="Liu X."/>
            <person name="Zhang Y."/>
            <person name="Hong G."/>
            <person name="Han B."/>
            <person name="Choisne N."/>
            <person name="Demange N."/>
            <person name="Orjeda G."/>
            <person name="Samain S."/>
            <person name="Cattolico L."/>
            <person name="Pelletier E."/>
            <person name="Couloux A."/>
            <person name="Segurens B."/>
            <person name="Wincker P."/>
            <person name="D'Hont A."/>
            <person name="Scarpelli C."/>
            <person name="Weissenbach J."/>
            <person name="Salanoubat M."/>
            <person name="Quetier F."/>
            <person name="Yu Y."/>
            <person name="Kim H.R."/>
            <person name="Rambo T."/>
            <person name="Currie J."/>
            <person name="Collura K."/>
            <person name="Luo M."/>
            <person name="Yang T."/>
            <person name="Ammiraju J.S.S."/>
            <person name="Engler F."/>
            <person name="Soderlund C."/>
            <person name="Wing R.A."/>
            <person name="Palmer L.E."/>
            <person name="de la Bastide M."/>
            <person name="Spiegel L."/>
            <person name="Nascimento L."/>
            <person name="Zutavern T."/>
            <person name="O'Shaughnessy A."/>
            <person name="Dike S."/>
            <person name="Dedhia N."/>
            <person name="Preston R."/>
            <person name="Balija V."/>
            <person name="McCombie W.R."/>
            <person name="Chow T."/>
            <person name="Chen H."/>
            <person name="Chung M."/>
            <person name="Chen C."/>
            <person name="Shaw J."/>
            <person name="Wu H."/>
            <person name="Hsiao K."/>
            <person name="Chao Y."/>
            <person name="Chu M."/>
            <person name="Cheng C."/>
            <person name="Hour A."/>
            <person name="Lee P."/>
            <person name="Lin S."/>
            <person name="Lin Y."/>
            <person name="Liou J."/>
            <person name="Liu S."/>
            <person name="Hsing Y."/>
            <person name="Raghuvanshi S."/>
            <person name="Mohanty A."/>
            <person name="Bharti A.K."/>
            <person name="Gaur A."/>
            <person name="Gupta V."/>
            <person name="Kumar D."/>
            <person name="Ravi V."/>
            <person name="Vij S."/>
            <person name="Kapur A."/>
            <person name="Khurana P."/>
            <person name="Khurana P."/>
            <person name="Khurana J.P."/>
            <person name="Tyagi A.K."/>
            <person name="Gaikwad K."/>
            <person name="Singh A."/>
            <person name="Dalal V."/>
            <person name="Srivastava S."/>
            <person name="Dixit A."/>
            <person name="Pal A.K."/>
            <person name="Ghazi I.A."/>
            <person name="Yadav M."/>
            <person name="Pandit A."/>
            <person name="Bhargava A."/>
            <person name="Sureshbabu K."/>
            <person name="Batra K."/>
            <person name="Sharma T.R."/>
            <person name="Mohapatra T."/>
            <person name="Singh N.K."/>
            <person name="Messing J."/>
            <person name="Nelson A.B."/>
            <person name="Fuks G."/>
            <person name="Kavchok S."/>
            <person name="Keizer G."/>
            <person name="Linton E."/>
            <person name="Llaca V."/>
            <person name="Song R."/>
            <person name="Tanyolac B."/>
            <person name="Young S."/>
            <person name="Ho-Il K."/>
            <person name="Hahn J.H."/>
            <person name="Sangsakoo G."/>
            <person name="Vanavichit A."/>
            <person name="de Mattos Luiz.A.T."/>
            <person name="Zimmer P.D."/>
            <person name="Malone G."/>
            <person name="Dellagostin O."/>
            <person name="de Oliveira A.C."/>
            <person name="Bevan M."/>
            <person name="Bancroft I."/>
            <person name="Minx P."/>
            <person name="Cordum H."/>
            <person name="Wilson R."/>
            <person name="Cheng Z."/>
            <person name="Jin W."/>
            <person name="Jiang J."/>
            <person name="Leong S.A."/>
            <person name="Iwama H."/>
            <person name="Gojobori T."/>
            <person name="Itoh T."/>
            <person name="Niimura Y."/>
            <person name="Fujii Y."/>
            <person name="Habara T."/>
            <person name="Sakai H."/>
            <person name="Sato Y."/>
            <person name="Wilson G."/>
            <person name="Kumar K."/>
            <person name="McCouch S."/>
            <person name="Juretic N."/>
            <person name="Hoen D."/>
            <person name="Wright S."/>
            <person name="Bruskiewich R."/>
            <person name="Bureau T."/>
            <person name="Miyao A."/>
            <person name="Hirochika H."/>
            <person name="Nishikawa T."/>
            <person name="Kadowaki K."/>
            <person name="Sugiura M."/>
            <person name="Burr B."/>
            <person name="Sasaki T."/>
        </authorList>
    </citation>
    <scope>NUCLEOTIDE SEQUENCE [LARGE SCALE GENOMIC DNA]</scope>
    <source>
        <strain evidence="3">cv. Nipponbare</strain>
    </source>
</reference>
<evidence type="ECO:0000313" key="2">
    <source>
        <dbReference type="EMBL" id="BAS92709.1"/>
    </source>
</evidence>
<evidence type="ECO:0000256" key="1">
    <source>
        <dbReference type="SAM" id="MobiDB-lite"/>
    </source>
</evidence>
<dbReference type="Gramene" id="Os05t0200340-00">
    <property type="protein sequence ID" value="Os05t0200340-00"/>
    <property type="gene ID" value="Os05g0200340"/>
</dbReference>
<dbReference type="Proteomes" id="UP000059680">
    <property type="component" value="Chromosome 5"/>
</dbReference>
<dbReference type="eggNOG" id="ENOG502R5CZ">
    <property type="taxonomic scope" value="Eukaryota"/>
</dbReference>
<accession>A0A0P0WJ01</accession>
<reference evidence="2 3" key="3">
    <citation type="journal article" date="2013" name="Rice">
        <title>Improvement of the Oryza sativa Nipponbare reference genome using next generation sequence and optical map data.</title>
        <authorList>
            <person name="Kawahara Y."/>
            <person name="de la Bastide M."/>
            <person name="Hamilton J.P."/>
            <person name="Kanamori H."/>
            <person name="McCombie W.R."/>
            <person name="Ouyang S."/>
            <person name="Schwartz D.C."/>
            <person name="Tanaka T."/>
            <person name="Wu J."/>
            <person name="Zhou S."/>
            <person name="Childs K.L."/>
            <person name="Davidson R.M."/>
            <person name="Lin H."/>
            <person name="Quesada-Ocampo L."/>
            <person name="Vaillancourt B."/>
            <person name="Sakai H."/>
            <person name="Lee S.S."/>
            <person name="Kim J."/>
            <person name="Numa H."/>
            <person name="Itoh T."/>
            <person name="Buell C.R."/>
            <person name="Matsumoto T."/>
        </authorList>
    </citation>
    <scope>NUCLEOTIDE SEQUENCE [LARGE SCALE GENOMIC DNA]</scope>
    <source>
        <strain evidence="3">cv. Nipponbare</strain>
    </source>
</reference>
<protein>
    <submittedName>
        <fullName evidence="2">Os05g0200340 protein</fullName>
    </submittedName>
</protein>
<sequence length="211" mass="23051">MAAARRLRMSAVTRALSSGDLKKAPARPCTRRWRAPPSTRMDDSPISSISDLGYHGTNADASLCSTARLASASALTTAGDPHRCDLNTFPYLRNQSINKNKRNFQHHRRSYYVRALPVPWRRRWCSPAAALLDEGLGAGGVGGGDELQRLADERPAERPGGGTCLAGGRRRPRGEPQDDGGDEQRRRDGGGVQRPRDAAAGSEWLHGRRRC</sequence>
<reference evidence="2 3" key="2">
    <citation type="journal article" date="2013" name="Plant Cell Physiol.">
        <title>Rice Annotation Project Database (RAP-DB): an integrative and interactive database for rice genomics.</title>
        <authorList>
            <person name="Sakai H."/>
            <person name="Lee S.S."/>
            <person name="Tanaka T."/>
            <person name="Numa H."/>
            <person name="Kim J."/>
            <person name="Kawahara Y."/>
            <person name="Wakimoto H."/>
            <person name="Yang C.C."/>
            <person name="Iwamoto M."/>
            <person name="Abe T."/>
            <person name="Yamada Y."/>
            <person name="Muto A."/>
            <person name="Inokuchi H."/>
            <person name="Ikemura T."/>
            <person name="Matsumoto T."/>
            <person name="Sasaki T."/>
            <person name="Itoh T."/>
        </authorList>
    </citation>
    <scope>NUCLEOTIDE SEQUENCE [LARGE SCALE GENOMIC DNA]</scope>
    <source>
        <strain evidence="3">cv. Nipponbare</strain>
    </source>
</reference>
<proteinExistence type="predicted"/>
<dbReference type="STRING" id="39947.A0A0P0WJ01"/>
<dbReference type="InParanoid" id="A0A0P0WJ01"/>
<organism evidence="2 3">
    <name type="scientific">Oryza sativa subsp. japonica</name>
    <name type="common">Rice</name>
    <dbReference type="NCBI Taxonomy" id="39947"/>
    <lineage>
        <taxon>Eukaryota</taxon>
        <taxon>Viridiplantae</taxon>
        <taxon>Streptophyta</taxon>
        <taxon>Embryophyta</taxon>
        <taxon>Tracheophyta</taxon>
        <taxon>Spermatophyta</taxon>
        <taxon>Magnoliopsida</taxon>
        <taxon>Liliopsida</taxon>
        <taxon>Poales</taxon>
        <taxon>Poaceae</taxon>
        <taxon>BOP clade</taxon>
        <taxon>Oryzoideae</taxon>
        <taxon>Oryzeae</taxon>
        <taxon>Oryzinae</taxon>
        <taxon>Oryza</taxon>
        <taxon>Oryza sativa</taxon>
    </lineage>
</organism>
<dbReference type="AlphaFoldDB" id="A0A0P0WJ01"/>
<feature type="region of interest" description="Disordered" evidence="1">
    <location>
        <begin position="151"/>
        <end position="211"/>
    </location>
</feature>
<gene>
    <name evidence="2" type="ordered locus">Os05g0200340</name>
    <name evidence="2" type="ORF">OSNPB_050200340</name>
</gene>
<name>A0A0P0WJ01_ORYSJ</name>
<feature type="region of interest" description="Disordered" evidence="1">
    <location>
        <begin position="18"/>
        <end position="45"/>
    </location>
</feature>
<dbReference type="FunCoup" id="A0A0P0WJ01">
    <property type="interactions" value="271"/>
</dbReference>
<dbReference type="PaxDb" id="39947-A0A0P0WJ01"/>
<keyword evidence="3" id="KW-1185">Reference proteome</keyword>